<evidence type="ECO:0000313" key="1">
    <source>
        <dbReference type="EMBL" id="MCQ4165112.1"/>
    </source>
</evidence>
<name>A0ABT1QS32_9GAMM</name>
<comment type="caution">
    <text evidence="1">The sequence shown here is derived from an EMBL/GenBank/DDBJ whole genome shotgun (WGS) entry which is preliminary data.</text>
</comment>
<accession>A0ABT1QS32</accession>
<evidence type="ECO:0000313" key="2">
    <source>
        <dbReference type="Proteomes" id="UP001165498"/>
    </source>
</evidence>
<dbReference type="EMBL" id="JANFQO010000008">
    <property type="protein sequence ID" value="MCQ4165112.1"/>
    <property type="molecule type" value="Genomic_DNA"/>
</dbReference>
<reference evidence="1" key="1">
    <citation type="submission" date="2022-07" db="EMBL/GenBank/DDBJ databases">
        <title>Tahibacter sp., a new gammaproteobacterium isolated from the silt sample collected at pig farm.</title>
        <authorList>
            <person name="Chen H."/>
        </authorList>
    </citation>
    <scope>NUCLEOTIDE SEQUENCE</scope>
    <source>
        <strain evidence="1">P2K</strain>
    </source>
</reference>
<organism evidence="1 2">
    <name type="scientific">Tahibacter harae</name>
    <dbReference type="NCBI Taxonomy" id="2963937"/>
    <lineage>
        <taxon>Bacteria</taxon>
        <taxon>Pseudomonadati</taxon>
        <taxon>Pseudomonadota</taxon>
        <taxon>Gammaproteobacteria</taxon>
        <taxon>Lysobacterales</taxon>
        <taxon>Rhodanobacteraceae</taxon>
        <taxon>Tahibacter</taxon>
    </lineage>
</organism>
<evidence type="ECO:0008006" key="3">
    <source>
        <dbReference type="Google" id="ProtNLM"/>
    </source>
</evidence>
<dbReference type="RefSeq" id="WP_255914176.1">
    <property type="nucleotide sequence ID" value="NZ_JANFQO010000008.1"/>
</dbReference>
<protein>
    <recommendedName>
        <fullName evidence="3">MarR family transcriptional regulator</fullName>
    </recommendedName>
</protein>
<keyword evidence="2" id="KW-1185">Reference proteome</keyword>
<proteinExistence type="predicted"/>
<sequence>MTAVTPAQRGRTAAARNQILYRAWACEQALAAAARRPSGRLGLSELALLGAAARHSALAFELAPEAVSKAVRS</sequence>
<gene>
    <name evidence="1" type="ORF">NM961_10365</name>
</gene>
<dbReference type="Proteomes" id="UP001165498">
    <property type="component" value="Unassembled WGS sequence"/>
</dbReference>